<dbReference type="KEGG" id="blen:NCTC4824_01464"/>
<proteinExistence type="predicted"/>
<organism evidence="3 4">
    <name type="scientific">Lederbergia lenta</name>
    <name type="common">Bacillus lentus</name>
    <dbReference type="NCBI Taxonomy" id="1467"/>
    <lineage>
        <taxon>Bacteria</taxon>
        <taxon>Bacillati</taxon>
        <taxon>Bacillota</taxon>
        <taxon>Bacilli</taxon>
        <taxon>Bacillales</taxon>
        <taxon>Bacillaceae</taxon>
        <taxon>Lederbergia</taxon>
    </lineage>
</organism>
<dbReference type="PANTHER" id="PTHR43489">
    <property type="entry name" value="ISOMERASE"/>
    <property type="match status" value="1"/>
</dbReference>
<dbReference type="EMBL" id="LS483476">
    <property type="protein sequence ID" value="SQI55361.1"/>
    <property type="molecule type" value="Genomic_DNA"/>
</dbReference>
<dbReference type="RefSeq" id="WP_066137049.1">
    <property type="nucleotide sequence ID" value="NZ_CBCSGM010000001.1"/>
</dbReference>
<dbReference type="EC" id="4.2.99.18" evidence="3"/>
<keyword evidence="4" id="KW-1185">Reference proteome</keyword>
<dbReference type="GO" id="GO:0140078">
    <property type="term" value="F:class I DNA-(apurinic or apyrimidinic site) endonuclease activity"/>
    <property type="evidence" value="ECO:0007669"/>
    <property type="project" value="UniProtKB-EC"/>
</dbReference>
<evidence type="ECO:0000259" key="2">
    <source>
        <dbReference type="Pfam" id="PF01261"/>
    </source>
</evidence>
<dbReference type="SUPFAM" id="SSF51658">
    <property type="entry name" value="Xylose isomerase-like"/>
    <property type="match status" value="1"/>
</dbReference>
<dbReference type="Pfam" id="PF01261">
    <property type="entry name" value="AP_endonuc_2"/>
    <property type="match status" value="1"/>
</dbReference>
<name>A0A2X4VWZ5_LEDLE</name>
<dbReference type="AlphaFoldDB" id="A0A2X4VWZ5"/>
<keyword evidence="3" id="KW-0456">Lyase</keyword>
<dbReference type="Proteomes" id="UP000249134">
    <property type="component" value="Chromosome 1"/>
</dbReference>
<dbReference type="GO" id="GO:0016853">
    <property type="term" value="F:isomerase activity"/>
    <property type="evidence" value="ECO:0007669"/>
    <property type="project" value="UniProtKB-KW"/>
</dbReference>
<dbReference type="Gene3D" id="3.20.20.150">
    <property type="entry name" value="Divalent-metal-dependent TIM barrel enzymes"/>
    <property type="match status" value="1"/>
</dbReference>
<gene>
    <name evidence="3" type="ORF">NCTC4824_01464</name>
</gene>
<feature type="domain" description="Xylose isomerase-like TIM barrel" evidence="2">
    <location>
        <begin position="14"/>
        <end position="247"/>
    </location>
</feature>
<dbReference type="InterPro" id="IPR013022">
    <property type="entry name" value="Xyl_isomerase-like_TIM-brl"/>
</dbReference>
<dbReference type="PANTHER" id="PTHR43489:SF7">
    <property type="entry name" value="3-DEHYDRO-D-GULOSIDE 4-EPIMERASE-RELATED"/>
    <property type="match status" value="1"/>
</dbReference>
<keyword evidence="1" id="KW-0413">Isomerase</keyword>
<sequence>MKFGCCANIDQAENIHAAGFDFIECTVISLEPEKSDNEFGSVLNRYQNTPLPIEVCNVFLPGDMKIVGETVNHNRIKTYIEKALARVKQIGADTIVFGSGGARTIPSGFSHNRAEDQMLQFLNLVADYAEPLDLTIVIEPLNKKESNMINSVREAQDFAELINRKSIQVLADFYHMDEENESLENMVLAQKYLKHVHVADTGRLAPGTGNYPYERFVDDLKRANYSGRVSIECKWNDFQNELTGAREYLKACFSSHTVQREYE</sequence>
<evidence type="ECO:0000256" key="1">
    <source>
        <dbReference type="ARBA" id="ARBA00023235"/>
    </source>
</evidence>
<dbReference type="STRING" id="1348624.GCA_001591545_00551"/>
<dbReference type="InterPro" id="IPR036237">
    <property type="entry name" value="Xyl_isomerase-like_sf"/>
</dbReference>
<reference evidence="3 4" key="1">
    <citation type="submission" date="2018-06" db="EMBL/GenBank/DDBJ databases">
        <authorList>
            <consortium name="Pathogen Informatics"/>
            <person name="Doyle S."/>
        </authorList>
    </citation>
    <scope>NUCLEOTIDE SEQUENCE [LARGE SCALE GENOMIC DNA]</scope>
    <source>
        <strain evidence="3 4">NCTC4824</strain>
    </source>
</reference>
<accession>A0A2X4VWZ5</accession>
<dbReference type="InterPro" id="IPR050417">
    <property type="entry name" value="Sugar_Epim/Isomerase"/>
</dbReference>
<evidence type="ECO:0000313" key="4">
    <source>
        <dbReference type="Proteomes" id="UP000249134"/>
    </source>
</evidence>
<protein>
    <submittedName>
        <fullName evidence="3">D-Tagatose 3-epimerase, putative</fullName>
        <ecNumber evidence="3">4.2.99.18</ecNumber>
    </submittedName>
</protein>
<evidence type="ECO:0000313" key="3">
    <source>
        <dbReference type="EMBL" id="SQI55361.1"/>
    </source>
</evidence>